<sequence>SDQLPLLQRFFRLLSTLDTTRVTRVFERVARLYTRLSELLLPALCPLLQVRRHSTQPIFSLDSGHSSPLLTFLNRLRHGSEVRLLGTLAVPELGIGREKRAELVSVFLPVFCAQRLRSLS</sequence>
<feature type="non-terminal residue" evidence="1">
    <location>
        <position position="1"/>
    </location>
</feature>
<keyword evidence="2" id="KW-1185">Reference proteome</keyword>
<reference evidence="2" key="1">
    <citation type="submission" date="2022-10" db="EMBL/GenBank/DDBJ databases">
        <title>Genome assembly of Pristionchus species.</title>
        <authorList>
            <person name="Yoshida K."/>
            <person name="Sommer R.J."/>
        </authorList>
    </citation>
    <scope>NUCLEOTIDE SEQUENCE [LARGE SCALE GENOMIC DNA]</scope>
    <source>
        <strain evidence="2">RS5460</strain>
    </source>
</reference>
<dbReference type="Proteomes" id="UP001328107">
    <property type="component" value="Unassembled WGS sequence"/>
</dbReference>
<name>A0AAN5BZ24_9BILA</name>
<protein>
    <submittedName>
        <fullName evidence="1">Uncharacterized protein</fullName>
    </submittedName>
</protein>
<gene>
    <name evidence="1" type="ORF">PMAYCL1PPCAC_00768</name>
</gene>
<dbReference type="AlphaFoldDB" id="A0AAN5BZ24"/>
<proteinExistence type="predicted"/>
<comment type="caution">
    <text evidence="1">The sequence shown here is derived from an EMBL/GenBank/DDBJ whole genome shotgun (WGS) entry which is preliminary data.</text>
</comment>
<organism evidence="1 2">
    <name type="scientific">Pristionchus mayeri</name>
    <dbReference type="NCBI Taxonomy" id="1317129"/>
    <lineage>
        <taxon>Eukaryota</taxon>
        <taxon>Metazoa</taxon>
        <taxon>Ecdysozoa</taxon>
        <taxon>Nematoda</taxon>
        <taxon>Chromadorea</taxon>
        <taxon>Rhabditida</taxon>
        <taxon>Rhabditina</taxon>
        <taxon>Diplogasteromorpha</taxon>
        <taxon>Diplogasteroidea</taxon>
        <taxon>Neodiplogasteridae</taxon>
        <taxon>Pristionchus</taxon>
    </lineage>
</organism>
<dbReference type="EMBL" id="BTRK01000001">
    <property type="protein sequence ID" value="GMR30573.1"/>
    <property type="molecule type" value="Genomic_DNA"/>
</dbReference>
<accession>A0AAN5BZ24</accession>
<evidence type="ECO:0000313" key="1">
    <source>
        <dbReference type="EMBL" id="GMR30573.1"/>
    </source>
</evidence>
<evidence type="ECO:0000313" key="2">
    <source>
        <dbReference type="Proteomes" id="UP001328107"/>
    </source>
</evidence>